<comment type="caution">
    <text evidence="3">The sequence shown here is derived from an EMBL/GenBank/DDBJ whole genome shotgun (WGS) entry which is preliminary data.</text>
</comment>
<name>A0AAW4N2U6_9BACT</name>
<evidence type="ECO:0000259" key="1">
    <source>
        <dbReference type="Pfam" id="PF13173"/>
    </source>
</evidence>
<dbReference type="InterPro" id="IPR025420">
    <property type="entry name" value="DUF4143"/>
</dbReference>
<dbReference type="Pfam" id="PF13173">
    <property type="entry name" value="AAA_14"/>
    <property type="match status" value="1"/>
</dbReference>
<dbReference type="Proteomes" id="UP001196765">
    <property type="component" value="Unassembled WGS sequence"/>
</dbReference>
<evidence type="ECO:0000259" key="2">
    <source>
        <dbReference type="Pfam" id="PF13635"/>
    </source>
</evidence>
<keyword evidence="3" id="KW-0067">ATP-binding</keyword>
<reference evidence="3" key="1">
    <citation type="submission" date="2021-06" db="EMBL/GenBank/DDBJ databases">
        <title>Collection of gut derived symbiotic bacterial strains cultured from healthy donors.</title>
        <authorList>
            <person name="Lin H."/>
            <person name="Littmann E."/>
            <person name="Pamer E.G."/>
        </authorList>
    </citation>
    <scope>NUCLEOTIDE SEQUENCE</scope>
    <source>
        <strain evidence="3">MSK.21.74</strain>
    </source>
</reference>
<protein>
    <submittedName>
        <fullName evidence="3">ATP-binding protein</fullName>
    </submittedName>
</protein>
<dbReference type="AlphaFoldDB" id="A0AAW4N2U6"/>
<dbReference type="EMBL" id="JAHOEI010000004">
    <property type="protein sequence ID" value="MBV3386605.1"/>
    <property type="molecule type" value="Genomic_DNA"/>
</dbReference>
<feature type="domain" description="DUF4143" evidence="2">
    <location>
        <begin position="236"/>
        <end position="396"/>
    </location>
</feature>
<dbReference type="GO" id="GO:0005524">
    <property type="term" value="F:ATP binding"/>
    <property type="evidence" value="ECO:0007669"/>
    <property type="project" value="UniProtKB-KW"/>
</dbReference>
<evidence type="ECO:0000313" key="3">
    <source>
        <dbReference type="EMBL" id="MBV3386605.1"/>
    </source>
</evidence>
<sequence>MLKRKIEDVLLTWKQEENHKPIVIKGCRQCGKTFSVMKFAHEKYQHVVYLNFMLNSDYALAFEGSKVVDDMVINISAMIPGSVFLPKQTCLILDEIQECPAARTALKFFQMDGRYDVIATGSLLGVRGYGTRAGKDAGETYKNSIPVGYEKIVDMYPLDFEEFLWANGITEPVIDKVKECFENEMPVPDALHLRFRQLILQYTVVGGMPAAVNLFLQYHDLGKVLEEQRNIIAGYEDDMVKYADEADKSRIRECFESIPLQLSKENKKFQYAVVRKNSKASQYQGSLQWIEDAGIITRCRNLNITELPLDGNAMQDAFKVYMVDTGLFVSMLEDGTQFDILQGNLYGYKGAIFENLIADIFTKMKRKLYYFRKDSGLEVDFVIRYKGECVLVEVKAKDGNTKSTKTILANPDKYHVFHAIKLGDYNVGRSNQLLTIPLYMAFLLRQP</sequence>
<gene>
    <name evidence="3" type="ORF">KSW82_02480</name>
</gene>
<feature type="domain" description="AAA" evidence="1">
    <location>
        <begin position="19"/>
        <end position="164"/>
    </location>
</feature>
<dbReference type="Pfam" id="PF13635">
    <property type="entry name" value="DUF4143"/>
    <property type="match status" value="1"/>
</dbReference>
<proteinExistence type="predicted"/>
<keyword evidence="3" id="KW-0547">Nucleotide-binding</keyword>
<organism evidence="3 4">
    <name type="scientific">Segatella copri</name>
    <dbReference type="NCBI Taxonomy" id="165179"/>
    <lineage>
        <taxon>Bacteria</taxon>
        <taxon>Pseudomonadati</taxon>
        <taxon>Bacteroidota</taxon>
        <taxon>Bacteroidia</taxon>
        <taxon>Bacteroidales</taxon>
        <taxon>Prevotellaceae</taxon>
        <taxon>Segatella</taxon>
    </lineage>
</organism>
<dbReference type="InterPro" id="IPR041682">
    <property type="entry name" value="AAA_14"/>
</dbReference>
<accession>A0AAW4N2U6</accession>
<dbReference type="PANTHER" id="PTHR33295:SF7">
    <property type="entry name" value="ATPASE"/>
    <property type="match status" value="1"/>
</dbReference>
<evidence type="ECO:0000313" key="4">
    <source>
        <dbReference type="Proteomes" id="UP001196765"/>
    </source>
</evidence>
<dbReference type="RefSeq" id="WP_217314078.1">
    <property type="nucleotide sequence ID" value="NZ_JAHOEA010000027.1"/>
</dbReference>
<dbReference type="PANTHER" id="PTHR33295">
    <property type="entry name" value="ATPASE"/>
    <property type="match status" value="1"/>
</dbReference>